<reference evidence="2 3" key="1">
    <citation type="journal article" date="2016" name="Nat. Commun.">
        <title>Thousands of microbial genomes shed light on interconnected biogeochemical processes in an aquifer system.</title>
        <authorList>
            <person name="Anantharaman K."/>
            <person name="Brown C.T."/>
            <person name="Hug L.A."/>
            <person name="Sharon I."/>
            <person name="Castelle C.J."/>
            <person name="Probst A.J."/>
            <person name="Thomas B.C."/>
            <person name="Singh A."/>
            <person name="Wilkins M.J."/>
            <person name="Karaoz U."/>
            <person name="Brodie E.L."/>
            <person name="Williams K.H."/>
            <person name="Hubbard S.S."/>
            <person name="Banfield J.F."/>
        </authorList>
    </citation>
    <scope>NUCLEOTIDE SEQUENCE [LARGE SCALE GENOMIC DNA]</scope>
</reference>
<feature type="transmembrane region" description="Helical" evidence="1">
    <location>
        <begin position="227"/>
        <end position="249"/>
    </location>
</feature>
<feature type="transmembrane region" description="Helical" evidence="1">
    <location>
        <begin position="287"/>
        <end position="309"/>
    </location>
</feature>
<gene>
    <name evidence="2" type="ORF">A2527_00140</name>
</gene>
<keyword evidence="1" id="KW-0472">Membrane</keyword>
<evidence type="ECO:0000313" key="3">
    <source>
        <dbReference type="Proteomes" id="UP000178449"/>
    </source>
</evidence>
<name>A0A1F6GFN4_9PROT</name>
<dbReference type="Proteomes" id="UP000178449">
    <property type="component" value="Unassembled WGS sequence"/>
</dbReference>
<sequence length="719" mass="81846">MAWTGRPVKLGLFLLGLLVVLTPLFFHWQYYLPPKEELRLFRNDTLAYSYWWSYFFAKVSSQGGEPLWNPYASLGYPALAQIANTSFYPIAWPLTWFFEASPVHHLRLFNLYVVFHLSLAAGFTYLFLLGRQLSPLAASLGALTYSLSSAAQNATDGFEWLYGLAWAPLGVHFLLKALESGRAKHWALLSLTQGILYSTNFLPVLYYESLLLGALLFLLAWNRPKTWLYFGLAHLGALLIAAPGLFNLLELVTQYSERTKSLYSFSLSGLKPGIVLDRFFSPMEYQIFQSAWFGFTIYLLLLIPLFLPQARPKWTGGFSKLWLLIFFFGSGPFFVVADLFYLGLPGYSTQHWHHRTALFLGLPLAYFAASGLDYLLNPPQSKRDQRLLSLVFGLLALGSMAALVTKPEIIKRVDLFGYFAVLLGSLLIWLWAQGRGSRIRPWLVILLALELGFVFRQMEPQTTALLKDFVTYGRGAEAIWADQADQIERYFEGPRDRNSLNQGVLFNRPATRSYVTPALLWTDRFHLYGFVDSIAGGKETSRFQSEFADPKRGDLPSYGELVDQTRVFLTYQAKTLPVVDQKTDQVVGLLREMAQTDLRKTVWLPANSSPETTDCAEPGQVKVTRFWNNGLWAEVNTQCPAWLVWVDSYYPGWQAQIDDQPAPLVRADYAFKAVRVESGLHLVKFEFRPPLYDLGRYLRWASLLLIALIFLVSLRLRAP</sequence>
<proteinExistence type="predicted"/>
<organism evidence="2 3">
    <name type="scientific">Candidatus Lambdaproteobacteria bacterium RIFOXYD2_FULL_50_16</name>
    <dbReference type="NCBI Taxonomy" id="1817772"/>
    <lineage>
        <taxon>Bacteria</taxon>
        <taxon>Pseudomonadati</taxon>
        <taxon>Pseudomonadota</taxon>
        <taxon>Candidatus Lambdaproteobacteria</taxon>
    </lineage>
</organism>
<feature type="transmembrane region" description="Helical" evidence="1">
    <location>
        <begin position="12"/>
        <end position="31"/>
    </location>
</feature>
<keyword evidence="1" id="KW-0812">Transmembrane</keyword>
<dbReference type="STRING" id="1817772.A2527_00140"/>
<feature type="transmembrane region" description="Helical" evidence="1">
    <location>
        <begin position="439"/>
        <end position="458"/>
    </location>
</feature>
<keyword evidence="1" id="KW-1133">Transmembrane helix</keyword>
<comment type="caution">
    <text evidence="2">The sequence shown here is derived from an EMBL/GenBank/DDBJ whole genome shotgun (WGS) entry which is preliminary data.</text>
</comment>
<feature type="transmembrane region" description="Helical" evidence="1">
    <location>
        <begin position="109"/>
        <end position="129"/>
    </location>
</feature>
<feature type="transmembrane region" description="Helical" evidence="1">
    <location>
        <begin position="697"/>
        <end position="716"/>
    </location>
</feature>
<dbReference type="PANTHER" id="PTHR38454:SF1">
    <property type="entry name" value="INTEGRAL MEMBRANE PROTEIN"/>
    <property type="match status" value="1"/>
</dbReference>
<evidence type="ECO:0000313" key="2">
    <source>
        <dbReference type="EMBL" id="OGG96923.1"/>
    </source>
</evidence>
<dbReference type="EMBL" id="MFNE01000007">
    <property type="protein sequence ID" value="OGG96923.1"/>
    <property type="molecule type" value="Genomic_DNA"/>
</dbReference>
<feature type="transmembrane region" description="Helical" evidence="1">
    <location>
        <begin position="387"/>
        <end position="403"/>
    </location>
</feature>
<protein>
    <recommendedName>
        <fullName evidence="4">Membrane protein 6-pyruvoyl-tetrahydropterin synthase-related domain-containing protein</fullName>
    </recommendedName>
</protein>
<feature type="transmembrane region" description="Helical" evidence="1">
    <location>
        <begin position="356"/>
        <end position="375"/>
    </location>
</feature>
<feature type="transmembrane region" description="Helical" evidence="1">
    <location>
        <begin position="415"/>
        <end position="432"/>
    </location>
</feature>
<evidence type="ECO:0000256" key="1">
    <source>
        <dbReference type="SAM" id="Phobius"/>
    </source>
</evidence>
<dbReference type="AlphaFoldDB" id="A0A1F6GFN4"/>
<evidence type="ECO:0008006" key="4">
    <source>
        <dbReference type="Google" id="ProtNLM"/>
    </source>
</evidence>
<feature type="transmembrane region" description="Helical" evidence="1">
    <location>
        <begin position="321"/>
        <end position="344"/>
    </location>
</feature>
<feature type="transmembrane region" description="Helical" evidence="1">
    <location>
        <begin position="199"/>
        <end position="221"/>
    </location>
</feature>
<dbReference type="InterPro" id="IPR018580">
    <property type="entry name" value="Uncharacterised_YfhO"/>
</dbReference>
<dbReference type="Pfam" id="PF09586">
    <property type="entry name" value="YfhO"/>
    <property type="match status" value="1"/>
</dbReference>
<accession>A0A1F6GFN4</accession>
<dbReference type="PANTHER" id="PTHR38454">
    <property type="entry name" value="INTEGRAL MEMBRANE PROTEIN-RELATED"/>
    <property type="match status" value="1"/>
</dbReference>